<evidence type="ECO:0000313" key="3">
    <source>
        <dbReference type="Proteomes" id="UP000265663"/>
    </source>
</evidence>
<accession>A0A3M7M8H5</accession>
<evidence type="ECO:0000256" key="1">
    <source>
        <dbReference type="SAM" id="MobiDB-lite"/>
    </source>
</evidence>
<keyword evidence="3" id="KW-1185">Reference proteome</keyword>
<sequence length="177" mass="19380">MASNTEETPIAPNPRNNHNTDIPTRAIIVALKSPFGGKSSIQISEITGVSPRTVNSIYTRAISRGFEPNAATLKVLPEHLVDVPRSGRPRKQDDLDEATIEAVRKDSQGRQKSYADIAADLSLYGYNVSASTVWRVLKASAAKKTKRTRKPGLTTRIRNPSTQEQPIIPTNSETTTE</sequence>
<name>A0A3M7M8H5_9PLEO</name>
<dbReference type="EMBL" id="KE747825">
    <property type="protein sequence ID" value="RMZ70793.1"/>
    <property type="molecule type" value="Genomic_DNA"/>
</dbReference>
<dbReference type="OrthoDB" id="5415741at2759"/>
<gene>
    <name evidence="2" type="ORF">GMOD_00008426</name>
</gene>
<reference evidence="2 3" key="1">
    <citation type="journal article" date="2014" name="PLoS ONE">
        <title>De novo Genome Assembly of the Fungal Plant Pathogen Pyrenophora semeniperda.</title>
        <authorList>
            <person name="Soliai M.M."/>
            <person name="Meyer S.E."/>
            <person name="Udall J.A."/>
            <person name="Elzinga D.E."/>
            <person name="Hermansen R.A."/>
            <person name="Bodily P.M."/>
            <person name="Hart A.A."/>
            <person name="Coleman C.E."/>
        </authorList>
    </citation>
    <scope>NUCLEOTIDE SEQUENCE [LARGE SCALE GENOMIC DNA]</scope>
    <source>
        <strain evidence="2 3">CCB06</strain>
        <tissue evidence="2">Mycelium</tissue>
    </source>
</reference>
<dbReference type="Pfam" id="PF13565">
    <property type="entry name" value="HTH_32"/>
    <property type="match status" value="1"/>
</dbReference>
<organism evidence="2 3">
    <name type="scientific">Pyrenophora seminiperda CCB06</name>
    <dbReference type="NCBI Taxonomy" id="1302712"/>
    <lineage>
        <taxon>Eukaryota</taxon>
        <taxon>Fungi</taxon>
        <taxon>Dikarya</taxon>
        <taxon>Ascomycota</taxon>
        <taxon>Pezizomycotina</taxon>
        <taxon>Dothideomycetes</taxon>
        <taxon>Pleosporomycetidae</taxon>
        <taxon>Pleosporales</taxon>
        <taxon>Pleosporineae</taxon>
        <taxon>Pleosporaceae</taxon>
        <taxon>Pyrenophora</taxon>
    </lineage>
</organism>
<feature type="compositionally biased region" description="Polar residues" evidence="1">
    <location>
        <begin position="156"/>
        <end position="177"/>
    </location>
</feature>
<dbReference type="AlphaFoldDB" id="A0A3M7M8H5"/>
<feature type="compositionally biased region" description="Basic residues" evidence="1">
    <location>
        <begin position="141"/>
        <end position="150"/>
    </location>
</feature>
<proteinExistence type="predicted"/>
<feature type="region of interest" description="Disordered" evidence="1">
    <location>
        <begin position="140"/>
        <end position="177"/>
    </location>
</feature>
<dbReference type="InterPro" id="IPR009057">
    <property type="entry name" value="Homeodomain-like_sf"/>
</dbReference>
<protein>
    <submittedName>
        <fullName evidence="2">Transposable element Tcb2 transposase</fullName>
    </submittedName>
</protein>
<feature type="region of interest" description="Disordered" evidence="1">
    <location>
        <begin position="1"/>
        <end position="21"/>
    </location>
</feature>
<dbReference type="SUPFAM" id="SSF46689">
    <property type="entry name" value="Homeodomain-like"/>
    <property type="match status" value="1"/>
</dbReference>
<dbReference type="Proteomes" id="UP000265663">
    <property type="component" value="Unassembled WGS sequence"/>
</dbReference>
<evidence type="ECO:0000313" key="2">
    <source>
        <dbReference type="EMBL" id="RMZ70793.1"/>
    </source>
</evidence>